<sequence>MNWALGRYEWPYQFNMALRDNWKRVGVEGYVFSYETHFPFIYVYGAGGFTKILNIPFIGYIEKLPNDSFYNQKGYGEKLSYADDTIDDMKKAYGSTLVIYRSFNDFSIQDQEIFRNMVINTKANDYRPPYNANAIQEGYVNIIKVFKGLETLLGQKITI</sequence>
<protein>
    <submittedName>
        <fullName evidence="1">Uncharacterized protein</fullName>
    </submittedName>
</protein>
<dbReference type="RefSeq" id="WP_229055765.1">
    <property type="nucleotide sequence ID" value="NZ_CAJPRU010000008.1"/>
</dbReference>
<evidence type="ECO:0000313" key="1">
    <source>
        <dbReference type="EMBL" id="WMS19456.1"/>
    </source>
</evidence>
<evidence type="ECO:0000313" key="2">
    <source>
        <dbReference type="Proteomes" id="UP001228955"/>
    </source>
</evidence>
<name>A0AB38YP34_VEIPA</name>
<proteinExistence type="predicted"/>
<reference evidence="1" key="1">
    <citation type="submission" date="2023-08" db="EMBL/GenBank/DDBJ databases">
        <title>Veillonella_parvula_DSM 2007_complete_genome_hifiasm_Zymo_Research_D6332.</title>
        <authorList>
            <person name="Damerum A."/>
        </authorList>
    </citation>
    <scope>NUCLEOTIDE SEQUENCE</scope>
    <source>
        <strain evidence="1">DSM 2007</strain>
    </source>
</reference>
<accession>A0AB38YP34</accession>
<dbReference type="EMBL" id="CP133463">
    <property type="protein sequence ID" value="WMS19456.1"/>
    <property type="molecule type" value="Genomic_DNA"/>
</dbReference>
<gene>
    <name evidence="1" type="ORF">RDV51_08460</name>
</gene>
<organism evidence="1 2">
    <name type="scientific">Veillonella parvula</name>
    <name type="common">Staphylococcus parvulus</name>
    <dbReference type="NCBI Taxonomy" id="29466"/>
    <lineage>
        <taxon>Bacteria</taxon>
        <taxon>Bacillati</taxon>
        <taxon>Bacillota</taxon>
        <taxon>Negativicutes</taxon>
        <taxon>Veillonellales</taxon>
        <taxon>Veillonellaceae</taxon>
        <taxon>Veillonella</taxon>
    </lineage>
</organism>
<dbReference type="Proteomes" id="UP001228955">
    <property type="component" value="Chromosome"/>
</dbReference>
<dbReference type="AlphaFoldDB" id="A0AB38YP34"/>